<sequence>MQKQPFEKHVWAEIDLEALRYNFREVKARAGALPLCAVVKADSYGHGAVQCARVFAEEGAAWLAVSCLTEAVQLRKAGQTLPILILGHVQPAYAAALIQNDITVACYSLAQARALSEAAVAAGGRVHIHLKADTGMGRIGFALRTDFDAAIREMLEACALPGLEMTGLFQHFSVADDTAPENVAYTAEQHELFVKAFHALKAAGREPALVHCDNSAGVMLHPDWPEGLPRERCMARPGIILYGYDPSDEVRFGRFKPVMTLKTVVSMIKEMQPGQCASYGRRFTAEKPTKVATLCTGYADGYPRLLSCGKGVVEIHGKACPVLGRVCMDQMMVDVTDVPEVSEDDEAILWGGTVSDTAETIARKTDTIPYEVLCGVSRRVPRVYRDHGQIVAVEDWILEA</sequence>
<dbReference type="Proteomes" id="UP000095649">
    <property type="component" value="Unassembled WGS sequence"/>
</dbReference>
<dbReference type="EC" id="5.1.1.1" evidence="4"/>
<evidence type="ECO:0000256" key="6">
    <source>
        <dbReference type="PIRSR" id="PIRSR600821-52"/>
    </source>
</evidence>
<dbReference type="EMBL" id="CYXN01000004">
    <property type="protein sequence ID" value="CUM87060.1"/>
    <property type="molecule type" value="Genomic_DNA"/>
</dbReference>
<protein>
    <recommendedName>
        <fullName evidence="4">Alanine racemase</fullName>
        <ecNumber evidence="4">5.1.1.1</ecNumber>
    </recommendedName>
</protein>
<dbReference type="SUPFAM" id="SSF51419">
    <property type="entry name" value="PLP-binding barrel"/>
    <property type="match status" value="1"/>
</dbReference>
<dbReference type="AlphaFoldDB" id="A0A173S9X3"/>
<evidence type="ECO:0000256" key="4">
    <source>
        <dbReference type="HAMAP-Rule" id="MF_01201"/>
    </source>
</evidence>
<dbReference type="SMART" id="SM01005">
    <property type="entry name" value="Ala_racemase_C"/>
    <property type="match status" value="1"/>
</dbReference>
<dbReference type="RefSeq" id="WP_055185527.1">
    <property type="nucleotide sequence ID" value="NZ_CYXN01000004.1"/>
</dbReference>
<dbReference type="InterPro" id="IPR011079">
    <property type="entry name" value="Ala_racemase_C"/>
</dbReference>
<evidence type="ECO:0000256" key="2">
    <source>
        <dbReference type="ARBA" id="ARBA00022898"/>
    </source>
</evidence>
<dbReference type="PANTHER" id="PTHR30511">
    <property type="entry name" value="ALANINE RACEMASE"/>
    <property type="match status" value="1"/>
</dbReference>
<evidence type="ECO:0000256" key="3">
    <source>
        <dbReference type="ARBA" id="ARBA00023235"/>
    </source>
</evidence>
<dbReference type="Gene3D" id="3.20.20.10">
    <property type="entry name" value="Alanine racemase"/>
    <property type="match status" value="1"/>
</dbReference>
<dbReference type="GO" id="GO:0008784">
    <property type="term" value="F:alanine racemase activity"/>
    <property type="evidence" value="ECO:0007669"/>
    <property type="project" value="UniProtKB-UniRule"/>
</dbReference>
<dbReference type="PRINTS" id="PR00992">
    <property type="entry name" value="ALARACEMASE"/>
</dbReference>
<feature type="domain" description="Alanine racemase C-terminal" evidence="7">
    <location>
        <begin position="258"/>
        <end position="385"/>
    </location>
</feature>
<comment type="cofactor">
    <cofactor evidence="1 4 5">
        <name>pyridoxal 5'-phosphate</name>
        <dbReference type="ChEBI" id="CHEBI:597326"/>
    </cofactor>
</comment>
<feature type="binding site" evidence="4 6">
    <location>
        <position position="138"/>
    </location>
    <ligand>
        <name>substrate</name>
    </ligand>
</feature>
<dbReference type="HAMAP" id="MF_01201">
    <property type="entry name" value="Ala_racemase"/>
    <property type="match status" value="1"/>
</dbReference>
<comment type="similarity">
    <text evidence="4">Belongs to the alanine racemase family.</text>
</comment>
<dbReference type="UniPathway" id="UPA00042">
    <property type="reaction ID" value="UER00497"/>
</dbReference>
<feature type="modified residue" description="N6-(pyridoxal phosphate)lysine" evidence="4 5">
    <location>
        <position position="40"/>
    </location>
</feature>
<dbReference type="SUPFAM" id="SSF50621">
    <property type="entry name" value="Alanine racemase C-terminal domain-like"/>
    <property type="match status" value="1"/>
</dbReference>
<gene>
    <name evidence="8" type="primary">alr</name>
    <name evidence="8" type="ORF">ERS852582_00915</name>
</gene>
<accession>A0A173S9X3</accession>
<dbReference type="GO" id="GO:0005829">
    <property type="term" value="C:cytosol"/>
    <property type="evidence" value="ECO:0007669"/>
    <property type="project" value="TreeGrafter"/>
</dbReference>
<dbReference type="OrthoDB" id="9813814at2"/>
<organism evidence="8 9">
    <name type="scientific">Faecalibacterium prausnitzii</name>
    <dbReference type="NCBI Taxonomy" id="853"/>
    <lineage>
        <taxon>Bacteria</taxon>
        <taxon>Bacillati</taxon>
        <taxon>Bacillota</taxon>
        <taxon>Clostridia</taxon>
        <taxon>Eubacteriales</taxon>
        <taxon>Oscillospiraceae</taxon>
        <taxon>Faecalibacterium</taxon>
    </lineage>
</organism>
<reference evidence="8 9" key="1">
    <citation type="submission" date="2015-09" db="EMBL/GenBank/DDBJ databases">
        <authorList>
            <consortium name="Pathogen Informatics"/>
        </authorList>
    </citation>
    <scope>NUCLEOTIDE SEQUENCE [LARGE SCALE GENOMIC DNA]</scope>
    <source>
        <strain evidence="8 9">2789STDY5834970</strain>
    </source>
</reference>
<comment type="catalytic activity">
    <reaction evidence="4">
        <text>L-alanine = D-alanine</text>
        <dbReference type="Rhea" id="RHEA:20249"/>
        <dbReference type="ChEBI" id="CHEBI:57416"/>
        <dbReference type="ChEBI" id="CHEBI:57972"/>
        <dbReference type="EC" id="5.1.1.1"/>
    </reaction>
</comment>
<dbReference type="PANTHER" id="PTHR30511:SF0">
    <property type="entry name" value="ALANINE RACEMASE, CATABOLIC-RELATED"/>
    <property type="match status" value="1"/>
</dbReference>
<feature type="active site" description="Proton acceptor; specific for L-alanine" evidence="4">
    <location>
        <position position="279"/>
    </location>
</feature>
<evidence type="ECO:0000259" key="7">
    <source>
        <dbReference type="SMART" id="SM01005"/>
    </source>
</evidence>
<feature type="active site" description="Proton acceptor; specific for D-alanine" evidence="4">
    <location>
        <position position="40"/>
    </location>
</feature>
<dbReference type="InterPro" id="IPR029066">
    <property type="entry name" value="PLP-binding_barrel"/>
</dbReference>
<dbReference type="InterPro" id="IPR009006">
    <property type="entry name" value="Ala_racemase/Decarboxylase_C"/>
</dbReference>
<dbReference type="NCBIfam" id="TIGR00492">
    <property type="entry name" value="alr"/>
    <property type="match status" value="1"/>
</dbReference>
<keyword evidence="3 4" id="KW-0413">Isomerase</keyword>
<evidence type="ECO:0000256" key="1">
    <source>
        <dbReference type="ARBA" id="ARBA00001933"/>
    </source>
</evidence>
<dbReference type="Pfam" id="PF00842">
    <property type="entry name" value="Ala_racemase_C"/>
    <property type="match status" value="1"/>
</dbReference>
<proteinExistence type="inferred from homology"/>
<name>A0A173S9X3_9FIRM</name>
<dbReference type="Gene3D" id="2.40.37.10">
    <property type="entry name" value="Lyase, Ornithine Decarboxylase, Chain A, domain 1"/>
    <property type="match status" value="1"/>
</dbReference>
<dbReference type="FunFam" id="3.20.20.10:FF:000002">
    <property type="entry name" value="Alanine racemase"/>
    <property type="match status" value="1"/>
</dbReference>
<evidence type="ECO:0000313" key="9">
    <source>
        <dbReference type="Proteomes" id="UP000095649"/>
    </source>
</evidence>
<evidence type="ECO:0000313" key="8">
    <source>
        <dbReference type="EMBL" id="CUM87060.1"/>
    </source>
</evidence>
<dbReference type="InterPro" id="IPR001608">
    <property type="entry name" value="Ala_racemase_N"/>
</dbReference>
<comment type="pathway">
    <text evidence="4">Amino-acid biosynthesis; D-alanine biosynthesis; D-alanine from L-alanine: step 1/1.</text>
</comment>
<dbReference type="Pfam" id="PF01168">
    <property type="entry name" value="Ala_racemase_N"/>
    <property type="match status" value="1"/>
</dbReference>
<dbReference type="InterPro" id="IPR000821">
    <property type="entry name" value="Ala_racemase"/>
</dbReference>
<dbReference type="GO" id="GO:0030632">
    <property type="term" value="P:D-alanine biosynthetic process"/>
    <property type="evidence" value="ECO:0007669"/>
    <property type="project" value="UniProtKB-UniRule"/>
</dbReference>
<dbReference type="GO" id="GO:0030170">
    <property type="term" value="F:pyridoxal phosphate binding"/>
    <property type="evidence" value="ECO:0007669"/>
    <property type="project" value="UniProtKB-UniRule"/>
</dbReference>
<evidence type="ECO:0000256" key="5">
    <source>
        <dbReference type="PIRSR" id="PIRSR600821-50"/>
    </source>
</evidence>
<comment type="function">
    <text evidence="4">Catalyzes the interconversion of L-alanine and D-alanine. May also act on other amino acids.</text>
</comment>
<dbReference type="CDD" id="cd00430">
    <property type="entry name" value="PLPDE_III_AR"/>
    <property type="match status" value="1"/>
</dbReference>
<feature type="binding site" evidence="4 6">
    <location>
        <position position="328"/>
    </location>
    <ligand>
        <name>substrate</name>
    </ligand>
</feature>
<keyword evidence="2 4" id="KW-0663">Pyridoxal phosphate</keyword>